<reference evidence="1 2" key="1">
    <citation type="submission" date="2019-04" db="EMBL/GenBank/DDBJ databases">
        <title>Comparative genomics of Aeromonas veronii strains pathogenic to fish.</title>
        <authorList>
            <person name="Cascarano M.C."/>
            <person name="Smyrli M."/>
            <person name="Katharios P."/>
        </authorList>
    </citation>
    <scope>NUCLEOTIDE SEQUENCE [LARGE SCALE GENOMIC DNA]</scope>
    <source>
        <strain evidence="1 2">XU1</strain>
    </source>
</reference>
<dbReference type="AlphaFoldDB" id="A0A4S5CGL8"/>
<dbReference type="Gene3D" id="1.25.10.10">
    <property type="entry name" value="Leucine-rich Repeat Variant"/>
    <property type="match status" value="1"/>
</dbReference>
<sequence length="228" mass="25159">MDPTYLPLAEQIKLAKSSLASSRELAMLITVPHARVRQYVAQNVQTSKDTLLSLVSDPHTVVRKELASNSNLSVDGLIVLASDVEFSVRQIVAQNKACPSVQLHALAKDSHPLVRDAALQNPHTTLWTMLNCICQENSGILRTRALARIHTCSAEKWKDAVIEGLKLSDLVEYRGEHVALGDALIDIGEAVTYQSIQAAELAFRVDTKTREREDELPTPGVKFRKLSL</sequence>
<name>A0A4S5CGL8_AERVE</name>
<dbReference type="InterPro" id="IPR016024">
    <property type="entry name" value="ARM-type_fold"/>
</dbReference>
<dbReference type="RefSeq" id="WP_136501799.1">
    <property type="nucleotide sequence ID" value="NZ_SSUX01000008.1"/>
</dbReference>
<dbReference type="InterPro" id="IPR011989">
    <property type="entry name" value="ARM-like"/>
</dbReference>
<protein>
    <recommendedName>
        <fullName evidence="3">HEAT repeat domain-containing protein</fullName>
    </recommendedName>
</protein>
<proteinExistence type="predicted"/>
<dbReference type="SUPFAM" id="SSF48371">
    <property type="entry name" value="ARM repeat"/>
    <property type="match status" value="1"/>
</dbReference>
<evidence type="ECO:0008006" key="3">
    <source>
        <dbReference type="Google" id="ProtNLM"/>
    </source>
</evidence>
<organism evidence="1 2">
    <name type="scientific">Aeromonas veronii</name>
    <dbReference type="NCBI Taxonomy" id="654"/>
    <lineage>
        <taxon>Bacteria</taxon>
        <taxon>Pseudomonadati</taxon>
        <taxon>Pseudomonadota</taxon>
        <taxon>Gammaproteobacteria</taxon>
        <taxon>Aeromonadales</taxon>
        <taxon>Aeromonadaceae</taxon>
        <taxon>Aeromonas</taxon>
    </lineage>
</organism>
<gene>
    <name evidence="1" type="ORF">E8Q35_12370</name>
</gene>
<evidence type="ECO:0000313" key="2">
    <source>
        <dbReference type="Proteomes" id="UP000309618"/>
    </source>
</evidence>
<dbReference type="Proteomes" id="UP000309618">
    <property type="component" value="Unassembled WGS sequence"/>
</dbReference>
<evidence type="ECO:0000313" key="1">
    <source>
        <dbReference type="EMBL" id="THJ44977.1"/>
    </source>
</evidence>
<accession>A0A4S5CGL8</accession>
<comment type="caution">
    <text evidence="1">The sequence shown here is derived from an EMBL/GenBank/DDBJ whole genome shotgun (WGS) entry which is preliminary data.</text>
</comment>
<dbReference type="EMBL" id="SSUX01000008">
    <property type="protein sequence ID" value="THJ44977.1"/>
    <property type="molecule type" value="Genomic_DNA"/>
</dbReference>